<evidence type="ECO:0000256" key="4">
    <source>
        <dbReference type="ARBA" id="ARBA00023136"/>
    </source>
</evidence>
<gene>
    <name evidence="8" type="ORF">NDI37_03425</name>
</gene>
<accession>A0ABV0JJA3</accession>
<dbReference type="InterPro" id="IPR010827">
    <property type="entry name" value="BamA/TamA_POTRA"/>
</dbReference>
<dbReference type="Gene3D" id="2.40.160.50">
    <property type="entry name" value="membrane protein fhac: a member of the omp85/tpsb transporter family"/>
    <property type="match status" value="1"/>
</dbReference>
<dbReference type="Pfam" id="PF08479">
    <property type="entry name" value="POTRA_2"/>
    <property type="match status" value="1"/>
</dbReference>
<evidence type="ECO:0000256" key="2">
    <source>
        <dbReference type="ARBA" id="ARBA00022692"/>
    </source>
</evidence>
<evidence type="ECO:0000256" key="5">
    <source>
        <dbReference type="ARBA" id="ARBA00023237"/>
    </source>
</evidence>
<evidence type="ECO:0000256" key="1">
    <source>
        <dbReference type="ARBA" id="ARBA00004370"/>
    </source>
</evidence>
<dbReference type="Pfam" id="PF07244">
    <property type="entry name" value="POTRA"/>
    <property type="match status" value="1"/>
</dbReference>
<dbReference type="InterPro" id="IPR034746">
    <property type="entry name" value="POTRA"/>
</dbReference>
<name>A0ABV0JJA3_9CYAN</name>
<dbReference type="InterPro" id="IPR000184">
    <property type="entry name" value="Bac_surfAg_D15"/>
</dbReference>
<reference evidence="8 9" key="1">
    <citation type="submission" date="2022-04" db="EMBL/GenBank/DDBJ databases">
        <title>Positive selection, recombination, and allopatry shape intraspecific diversity of widespread and dominant cyanobacteria.</title>
        <authorList>
            <person name="Wei J."/>
            <person name="Shu W."/>
            <person name="Hu C."/>
        </authorList>
    </citation>
    <scope>NUCLEOTIDE SEQUENCE [LARGE SCALE GENOMIC DNA]</scope>
    <source>
        <strain evidence="8 9">GB2-A5</strain>
    </source>
</reference>
<evidence type="ECO:0000259" key="7">
    <source>
        <dbReference type="PROSITE" id="PS51779"/>
    </source>
</evidence>
<feature type="domain" description="POTRA" evidence="7">
    <location>
        <begin position="349"/>
        <end position="423"/>
    </location>
</feature>
<dbReference type="PROSITE" id="PS51779">
    <property type="entry name" value="POTRA"/>
    <property type="match status" value="2"/>
</dbReference>
<dbReference type="Pfam" id="PF01103">
    <property type="entry name" value="Omp85"/>
    <property type="match status" value="1"/>
</dbReference>
<evidence type="ECO:0000313" key="9">
    <source>
        <dbReference type="Proteomes" id="UP001442494"/>
    </source>
</evidence>
<keyword evidence="9" id="KW-1185">Reference proteome</keyword>
<sequence>MRVPSLAIYTLAVLAAADLGSHALASTTSSPTQTPEAEATNLVVPVNSATPVATTSTQKLADANPVVPVNTATPQLADAKVVVPVNSATPVATTSTQKLADAKVVVPVNSATPVATTSTQKLADAKVVVPVNSATPVSTTSTPKPADGNRVVVPVNSATTQPVRAIAAPETINTPQFTPTAQTPRATPTRAVNSSDLVVTATDVQVVGVTGELQQVAQNAISTRPGGDTSQSQLQKDVAAILETGLFADANVTTYAEKNGLRAVFQVSPVVVRSVQLSGAQVLTPTVANDIFKSQIGTNISPAAITQGVQQIKQWYEKNGYTLAQVIAVQPGRNGVLAIQVAEGIVGDVKIRFVDKEGNPTQGRTKEDFLLREIKLKSGQPFRVDVARGDLQQLYQLGLFENADVSLNGDPRKVDVTYELTEGKSRSVNVGGGYSDNSGLYGTLSYNDRNLGGTNQQLGGNLQVSPRDVQFDGKFSSPYRASNPDRLGYSVDAFRQRELSATFNEDVKLPNGDQVREGRFGGGVTVTRPVGDFQGSVGLNYTRTSIRDRDGNLSPVDELGNRLSYSENGIDDKVALTAGVIQDRRDNPVNPSKGSVLSLSTEQSIPVGNGNILMNRLQANYSQYVPVNLIGDKNAEVLAFNVQGGTTIGNLPPYEAFNLGGINSVRGYGSGDVASGRSFVLASAEYRFPIYQPVGGVLFADFGSDLGSGDTVPGEPGTVRDKPGAGFGYGAGLRLSSPIGLIRADFGINNQGDSRLQFGIGQRF</sequence>
<dbReference type="InterPro" id="IPR013686">
    <property type="entry name" value="Polypept-transport_assoc_ShlB"/>
</dbReference>
<keyword evidence="5" id="KW-0998">Cell outer membrane</keyword>
<proteinExistence type="predicted"/>
<dbReference type="RefSeq" id="WP_190422091.1">
    <property type="nucleotide sequence ID" value="NZ_JAMPKK010000004.1"/>
</dbReference>
<organism evidence="8 9">
    <name type="scientific">Funiculus sociatus GB2-A5</name>
    <dbReference type="NCBI Taxonomy" id="2933946"/>
    <lineage>
        <taxon>Bacteria</taxon>
        <taxon>Bacillati</taxon>
        <taxon>Cyanobacteriota</taxon>
        <taxon>Cyanophyceae</taxon>
        <taxon>Coleofasciculales</taxon>
        <taxon>Coleofasciculaceae</taxon>
        <taxon>Funiculus</taxon>
    </lineage>
</organism>
<dbReference type="InterPro" id="IPR039910">
    <property type="entry name" value="D15-like"/>
</dbReference>
<keyword evidence="4" id="KW-0472">Membrane</keyword>
<dbReference type="PANTHER" id="PTHR12815">
    <property type="entry name" value="SORTING AND ASSEMBLY MACHINERY SAMM50 PROTEIN FAMILY MEMBER"/>
    <property type="match status" value="1"/>
</dbReference>
<dbReference type="Proteomes" id="UP001442494">
    <property type="component" value="Unassembled WGS sequence"/>
</dbReference>
<feature type="domain" description="POTRA" evidence="7">
    <location>
        <begin position="270"/>
        <end position="344"/>
    </location>
</feature>
<protein>
    <submittedName>
        <fullName evidence="8">BamA/TamA family outer membrane protein</fullName>
    </submittedName>
</protein>
<feature type="chain" id="PRO_5047378631" evidence="6">
    <location>
        <begin position="26"/>
        <end position="764"/>
    </location>
</feature>
<feature type="signal peptide" evidence="6">
    <location>
        <begin position="1"/>
        <end position="25"/>
    </location>
</feature>
<keyword evidence="2" id="KW-0812">Transmembrane</keyword>
<comment type="caution">
    <text evidence="8">The sequence shown here is derived from an EMBL/GenBank/DDBJ whole genome shotgun (WGS) entry which is preliminary data.</text>
</comment>
<dbReference type="Gene3D" id="3.10.20.310">
    <property type="entry name" value="membrane protein fhac"/>
    <property type="match status" value="3"/>
</dbReference>
<evidence type="ECO:0000256" key="3">
    <source>
        <dbReference type="ARBA" id="ARBA00022729"/>
    </source>
</evidence>
<dbReference type="PANTHER" id="PTHR12815:SF47">
    <property type="entry name" value="TRANSLOCATION AND ASSEMBLY MODULE SUBUNIT TAMA"/>
    <property type="match status" value="1"/>
</dbReference>
<evidence type="ECO:0000256" key="6">
    <source>
        <dbReference type="SAM" id="SignalP"/>
    </source>
</evidence>
<keyword evidence="3 6" id="KW-0732">Signal</keyword>
<evidence type="ECO:0000313" key="8">
    <source>
        <dbReference type="EMBL" id="MEP0863516.1"/>
    </source>
</evidence>
<dbReference type="EMBL" id="JAMPKK010000004">
    <property type="protein sequence ID" value="MEP0863516.1"/>
    <property type="molecule type" value="Genomic_DNA"/>
</dbReference>
<comment type="subcellular location">
    <subcellularLocation>
        <location evidence="1">Membrane</location>
    </subcellularLocation>
</comment>